<keyword evidence="12" id="KW-1185">Reference proteome</keyword>
<evidence type="ECO:0000256" key="7">
    <source>
        <dbReference type="ARBA" id="ARBA00022840"/>
    </source>
</evidence>
<evidence type="ECO:0000256" key="9">
    <source>
        <dbReference type="SAM" id="Phobius"/>
    </source>
</evidence>
<name>A0A7W3N9Y4_PRIAR</name>
<dbReference type="InterPro" id="IPR004358">
    <property type="entry name" value="Sig_transdc_His_kin-like_C"/>
</dbReference>
<dbReference type="Pfam" id="PF02518">
    <property type="entry name" value="HATPase_c"/>
    <property type="match status" value="1"/>
</dbReference>
<evidence type="ECO:0000256" key="4">
    <source>
        <dbReference type="ARBA" id="ARBA00022679"/>
    </source>
</evidence>
<feature type="transmembrane region" description="Helical" evidence="9">
    <location>
        <begin position="45"/>
        <end position="66"/>
    </location>
</feature>
<keyword evidence="9" id="KW-1133">Transmembrane helix</keyword>
<gene>
    <name evidence="11" type="ORF">HNP21_002158</name>
</gene>
<evidence type="ECO:0000259" key="10">
    <source>
        <dbReference type="PROSITE" id="PS50109"/>
    </source>
</evidence>
<protein>
    <recommendedName>
        <fullName evidence="2">histidine kinase</fullName>
        <ecNumber evidence="2">2.7.13.3</ecNumber>
    </recommendedName>
</protein>
<dbReference type="PROSITE" id="PS50109">
    <property type="entry name" value="HIS_KIN"/>
    <property type="match status" value="1"/>
</dbReference>
<keyword evidence="6 11" id="KW-0418">Kinase</keyword>
<dbReference type="EMBL" id="JACJHT010000002">
    <property type="protein sequence ID" value="MBA9039051.1"/>
    <property type="molecule type" value="Genomic_DNA"/>
</dbReference>
<comment type="caution">
    <text evidence="11">The sequence shown here is derived from an EMBL/GenBank/DDBJ whole genome shotgun (WGS) entry which is preliminary data.</text>
</comment>
<evidence type="ECO:0000256" key="1">
    <source>
        <dbReference type="ARBA" id="ARBA00000085"/>
    </source>
</evidence>
<keyword evidence="3" id="KW-0597">Phosphoprotein</keyword>
<evidence type="ECO:0000313" key="11">
    <source>
        <dbReference type="EMBL" id="MBA9039051.1"/>
    </source>
</evidence>
<comment type="catalytic activity">
    <reaction evidence="1">
        <text>ATP + protein L-histidine = ADP + protein N-phospho-L-histidine.</text>
        <dbReference type="EC" id="2.7.13.3"/>
    </reaction>
</comment>
<feature type="transmembrane region" description="Helical" evidence="9">
    <location>
        <begin position="102"/>
        <end position="123"/>
    </location>
</feature>
<dbReference type="CDD" id="cd00075">
    <property type="entry name" value="HATPase"/>
    <property type="match status" value="1"/>
</dbReference>
<evidence type="ECO:0000313" key="12">
    <source>
        <dbReference type="Proteomes" id="UP000543174"/>
    </source>
</evidence>
<feature type="transmembrane region" description="Helical" evidence="9">
    <location>
        <begin position="20"/>
        <end position="38"/>
    </location>
</feature>
<dbReference type="InterPro" id="IPR050980">
    <property type="entry name" value="2C_sensor_his_kinase"/>
</dbReference>
<keyword evidence="4 11" id="KW-0808">Transferase</keyword>
<dbReference type="InterPro" id="IPR036890">
    <property type="entry name" value="HATPase_C_sf"/>
</dbReference>
<accession>A0A7W3N9Y4</accession>
<dbReference type="GO" id="GO:0004673">
    <property type="term" value="F:protein histidine kinase activity"/>
    <property type="evidence" value="ECO:0007669"/>
    <property type="project" value="UniProtKB-EC"/>
</dbReference>
<dbReference type="EC" id="2.7.13.3" evidence="2"/>
<evidence type="ECO:0000256" key="8">
    <source>
        <dbReference type="ARBA" id="ARBA00023012"/>
    </source>
</evidence>
<evidence type="ECO:0000256" key="2">
    <source>
        <dbReference type="ARBA" id="ARBA00012438"/>
    </source>
</evidence>
<dbReference type="PANTHER" id="PTHR44936">
    <property type="entry name" value="SENSOR PROTEIN CREC"/>
    <property type="match status" value="1"/>
</dbReference>
<proteinExistence type="predicted"/>
<evidence type="ECO:0000256" key="3">
    <source>
        <dbReference type="ARBA" id="ARBA00022553"/>
    </source>
</evidence>
<dbReference type="Proteomes" id="UP000543174">
    <property type="component" value="Unassembled WGS sequence"/>
</dbReference>
<dbReference type="GO" id="GO:0000160">
    <property type="term" value="P:phosphorelay signal transduction system"/>
    <property type="evidence" value="ECO:0007669"/>
    <property type="project" value="UniProtKB-KW"/>
</dbReference>
<keyword evidence="9" id="KW-0472">Membrane</keyword>
<evidence type="ECO:0000256" key="5">
    <source>
        <dbReference type="ARBA" id="ARBA00022741"/>
    </source>
</evidence>
<dbReference type="AlphaFoldDB" id="A0A7W3N9Y4"/>
<keyword evidence="7" id="KW-0067">ATP-binding</keyword>
<reference evidence="11" key="1">
    <citation type="submission" date="2020-08" db="EMBL/GenBank/DDBJ databases">
        <title>Functional genomics of gut bacteria from endangered species of beetles.</title>
        <authorList>
            <person name="Carlos-Shanley C."/>
        </authorList>
    </citation>
    <scope>NUCLEOTIDE SEQUENCE [LARGE SCALE GENOMIC DNA]</scope>
    <source>
        <strain evidence="11">S00060</strain>
    </source>
</reference>
<feature type="domain" description="Histidine kinase" evidence="10">
    <location>
        <begin position="308"/>
        <end position="413"/>
    </location>
</feature>
<feature type="transmembrane region" description="Helical" evidence="9">
    <location>
        <begin position="143"/>
        <end position="163"/>
    </location>
</feature>
<dbReference type="SMART" id="SM00387">
    <property type="entry name" value="HATPase_c"/>
    <property type="match status" value="1"/>
</dbReference>
<dbReference type="Gene3D" id="3.30.565.10">
    <property type="entry name" value="Histidine kinase-like ATPase, C-terminal domain"/>
    <property type="match status" value="1"/>
</dbReference>
<dbReference type="InterPro" id="IPR003594">
    <property type="entry name" value="HATPase_dom"/>
</dbReference>
<keyword evidence="8" id="KW-0902">Two-component regulatory system</keyword>
<keyword evidence="9" id="KW-0812">Transmembrane</keyword>
<sequence>MLMLITVPLAGELKFYPLNETFRITFGAPTFFFFLLLLKRKTVLAGGLLTALSVVLFRIMLDYIMLDHFQFAASAHTHYPTFFFYFTYALLFFVFKVSRMNYSAIVIGLIGLIIEIAADIVELTTQYIVLHTTIHVDSLSDMAVIAFAHSFIVLSFFNMMTIYESQSRERQIRKQNEHMLMLITSLYEETVHLKKTLHNTEAITKASYDLYRVLNQQEKDHSVLNQTLSKKALRIAGDIHEVKKDNQRIFAGLSKTISNESFQNYMKAEELIELIVRINKKYADSLHKQITFFSSVNGEHFSYHVYTILSIINNLVANAVEAIKDEGRIVLSVHRQAEHVEFHVQDNGPGVPLKYEKAIFEPGFTSKYDQFGNPSTGIGLSYVKDIVQELEGTIKATQEDSGMTFIIQIPLRNLIQKG</sequence>
<dbReference type="PANTHER" id="PTHR44936:SF9">
    <property type="entry name" value="SENSOR PROTEIN CREC"/>
    <property type="match status" value="1"/>
</dbReference>
<organism evidence="11 12">
    <name type="scientific">Priestia aryabhattai</name>
    <name type="common">Bacillus aryabhattai</name>
    <dbReference type="NCBI Taxonomy" id="412384"/>
    <lineage>
        <taxon>Bacteria</taxon>
        <taxon>Bacillati</taxon>
        <taxon>Bacillota</taxon>
        <taxon>Bacilli</taxon>
        <taxon>Bacillales</taxon>
        <taxon>Bacillaceae</taxon>
        <taxon>Priestia</taxon>
    </lineage>
</organism>
<keyword evidence="5" id="KW-0547">Nucleotide-binding</keyword>
<dbReference type="SUPFAM" id="SSF55874">
    <property type="entry name" value="ATPase domain of HSP90 chaperone/DNA topoisomerase II/histidine kinase"/>
    <property type="match status" value="1"/>
</dbReference>
<dbReference type="PRINTS" id="PR00344">
    <property type="entry name" value="BCTRLSENSOR"/>
</dbReference>
<evidence type="ECO:0000256" key="6">
    <source>
        <dbReference type="ARBA" id="ARBA00022777"/>
    </source>
</evidence>
<dbReference type="InterPro" id="IPR005467">
    <property type="entry name" value="His_kinase_dom"/>
</dbReference>
<dbReference type="GO" id="GO:0005524">
    <property type="term" value="F:ATP binding"/>
    <property type="evidence" value="ECO:0007669"/>
    <property type="project" value="UniProtKB-KW"/>
</dbReference>
<feature type="transmembrane region" description="Helical" evidence="9">
    <location>
        <begin position="78"/>
        <end position="95"/>
    </location>
</feature>